<accession>A0A4U5P195</accession>
<dbReference type="AlphaFoldDB" id="A0A4U5P195"/>
<name>A0A4U5P195_STECR</name>
<evidence type="ECO:0000313" key="1">
    <source>
        <dbReference type="EMBL" id="TKR89692.1"/>
    </source>
</evidence>
<proteinExistence type="predicted"/>
<gene>
    <name evidence="1" type="ORF">L596_013756</name>
</gene>
<organism evidence="1 2">
    <name type="scientific">Steinernema carpocapsae</name>
    <name type="common">Entomopathogenic nematode</name>
    <dbReference type="NCBI Taxonomy" id="34508"/>
    <lineage>
        <taxon>Eukaryota</taxon>
        <taxon>Metazoa</taxon>
        <taxon>Ecdysozoa</taxon>
        <taxon>Nematoda</taxon>
        <taxon>Chromadorea</taxon>
        <taxon>Rhabditida</taxon>
        <taxon>Tylenchina</taxon>
        <taxon>Panagrolaimomorpha</taxon>
        <taxon>Strongyloidoidea</taxon>
        <taxon>Steinernematidae</taxon>
        <taxon>Steinernema</taxon>
    </lineage>
</organism>
<dbReference type="Proteomes" id="UP000298663">
    <property type="component" value="Unassembled WGS sequence"/>
</dbReference>
<protein>
    <submittedName>
        <fullName evidence="1">Uncharacterized protein</fullName>
    </submittedName>
</protein>
<reference evidence="1 2" key="1">
    <citation type="journal article" date="2015" name="Genome Biol.">
        <title>Comparative genomics of Steinernema reveals deeply conserved gene regulatory networks.</title>
        <authorList>
            <person name="Dillman A.R."/>
            <person name="Macchietto M."/>
            <person name="Porter C.F."/>
            <person name="Rogers A."/>
            <person name="Williams B."/>
            <person name="Antoshechkin I."/>
            <person name="Lee M.M."/>
            <person name="Goodwin Z."/>
            <person name="Lu X."/>
            <person name="Lewis E.E."/>
            <person name="Goodrich-Blair H."/>
            <person name="Stock S.P."/>
            <person name="Adams B.J."/>
            <person name="Sternberg P.W."/>
            <person name="Mortazavi A."/>
        </authorList>
    </citation>
    <scope>NUCLEOTIDE SEQUENCE [LARGE SCALE GENOMIC DNA]</scope>
    <source>
        <strain evidence="1 2">ALL</strain>
    </source>
</reference>
<keyword evidence="2" id="KW-1185">Reference proteome</keyword>
<comment type="caution">
    <text evidence="1">The sequence shown here is derived from an EMBL/GenBank/DDBJ whole genome shotgun (WGS) entry which is preliminary data.</text>
</comment>
<dbReference type="EMBL" id="AZBU02000003">
    <property type="protein sequence ID" value="TKR89692.1"/>
    <property type="molecule type" value="Genomic_DNA"/>
</dbReference>
<evidence type="ECO:0000313" key="2">
    <source>
        <dbReference type="Proteomes" id="UP000298663"/>
    </source>
</evidence>
<reference evidence="1 2" key="2">
    <citation type="journal article" date="2019" name="G3 (Bethesda)">
        <title>Hybrid Assembly of the Genome of the Entomopathogenic Nematode Steinernema carpocapsae Identifies the X-Chromosome.</title>
        <authorList>
            <person name="Serra L."/>
            <person name="Macchietto M."/>
            <person name="Macias-Munoz A."/>
            <person name="McGill C.J."/>
            <person name="Rodriguez I.M."/>
            <person name="Rodriguez B."/>
            <person name="Murad R."/>
            <person name="Mortazavi A."/>
        </authorList>
    </citation>
    <scope>NUCLEOTIDE SEQUENCE [LARGE SCALE GENOMIC DNA]</scope>
    <source>
        <strain evidence="1 2">ALL</strain>
    </source>
</reference>
<sequence length="129" mass="14874">MSEEIPEIVLGRAETPAEIRDLETEIKSLSDPTRAAVEAYRKKLENAIGEVMVLERTQQLIHAEADRITVLLHNAYIRDVRRQRTKRLLDFNRILVGNVNLKLEKIEAMNEETTQRCPKCNKFSSPCQN</sequence>